<evidence type="ECO:0000313" key="2">
    <source>
        <dbReference type="Proteomes" id="UP000698242"/>
    </source>
</evidence>
<organism evidence="1 2">
    <name type="scientific">Profundibacterium mesophilum KAUST100406-0324</name>
    <dbReference type="NCBI Taxonomy" id="1037889"/>
    <lineage>
        <taxon>Bacteria</taxon>
        <taxon>Pseudomonadati</taxon>
        <taxon>Pseudomonadota</taxon>
        <taxon>Alphaproteobacteria</taxon>
        <taxon>Rhodobacterales</taxon>
        <taxon>Roseobacteraceae</taxon>
        <taxon>Profundibacterium</taxon>
    </lineage>
</organism>
<dbReference type="RefSeq" id="WP_159964634.1">
    <property type="nucleotide sequence ID" value="NZ_APKE01000014.1"/>
</dbReference>
<reference evidence="1" key="1">
    <citation type="submission" date="2013-03" db="EMBL/GenBank/DDBJ databases">
        <title>Genome Sequence of the Profundibacterium mesophilum strain KAUST100406-0324T from Red Sea, a novel genus in the family Rhodobacteraceae.</title>
        <authorList>
            <person name="Essack M."/>
            <person name="Alam I."/>
            <person name="Lafi F."/>
            <person name="Alawi W."/>
            <person name="Kamanu F."/>
            <person name="Al-Suwailem A."/>
            <person name="Lee O.O."/>
            <person name="Xu Y."/>
            <person name="Bajic V."/>
            <person name="Qian P.-Y."/>
            <person name="Archer J."/>
        </authorList>
    </citation>
    <scope>NUCLEOTIDE SEQUENCE</scope>
    <source>
        <strain evidence="1">KAUST100406-0324</strain>
    </source>
</reference>
<name>A0A921NZP8_9RHOB</name>
<protein>
    <recommendedName>
        <fullName evidence="3">HPt domain-containing protein</fullName>
    </recommendedName>
</protein>
<evidence type="ECO:0000313" key="1">
    <source>
        <dbReference type="EMBL" id="KAF0676508.1"/>
    </source>
</evidence>
<gene>
    <name evidence="1" type="ORF">PMES_01240</name>
</gene>
<evidence type="ECO:0008006" key="3">
    <source>
        <dbReference type="Google" id="ProtNLM"/>
    </source>
</evidence>
<dbReference type="AlphaFoldDB" id="A0A921NZP8"/>
<keyword evidence="2" id="KW-1185">Reference proteome</keyword>
<comment type="caution">
    <text evidence="1">The sequence shown here is derived from an EMBL/GenBank/DDBJ whole genome shotgun (WGS) entry which is preliminary data.</text>
</comment>
<sequence length="126" mass="13779">MSNVIPFIARGEPGNLTVFEMDILASRLADPRDALRIVGEIRDLQTTLLCSVDAYRAGRMSELRALMQQICGAARRLDLKRLSQVSRMARRLALEDDGAALAAVMARLARLGEGGEMLASGRDRHG</sequence>
<accession>A0A921NZP8</accession>
<proteinExistence type="predicted"/>
<dbReference type="EMBL" id="APKE01000014">
    <property type="protein sequence ID" value="KAF0676508.1"/>
    <property type="molecule type" value="Genomic_DNA"/>
</dbReference>
<dbReference type="Proteomes" id="UP000698242">
    <property type="component" value="Unassembled WGS sequence"/>
</dbReference>
<dbReference type="OrthoDB" id="9804983at2"/>